<reference evidence="2" key="1">
    <citation type="journal article" date="2016" name="Genome Announc.">
        <title>Genome Sequence of Ustilaginoidea virens IPU010, a Rice Pathogenic Fungus Causing False Smut.</title>
        <authorList>
            <person name="Kumagai T."/>
            <person name="Ishii T."/>
            <person name="Terai G."/>
            <person name="Umemura M."/>
            <person name="Machida M."/>
            <person name="Asai K."/>
        </authorList>
    </citation>
    <scope>NUCLEOTIDE SEQUENCE [LARGE SCALE GENOMIC DNA]</scope>
    <source>
        <strain evidence="2">IPU010</strain>
    </source>
</reference>
<dbReference type="Proteomes" id="UP000027002">
    <property type="component" value="Chromosome 6"/>
</dbReference>
<gene>
    <name evidence="3" type="ORF">UV8b_07441</name>
    <name evidence="2" type="ORF">UVI_02033650</name>
</gene>
<organism evidence="2 5">
    <name type="scientific">Ustilaginoidea virens</name>
    <name type="common">Rice false smut fungus</name>
    <name type="synonym">Villosiclava virens</name>
    <dbReference type="NCBI Taxonomy" id="1159556"/>
    <lineage>
        <taxon>Eukaryota</taxon>
        <taxon>Fungi</taxon>
        <taxon>Dikarya</taxon>
        <taxon>Ascomycota</taxon>
        <taxon>Pezizomycotina</taxon>
        <taxon>Sordariomycetes</taxon>
        <taxon>Hypocreomycetidae</taxon>
        <taxon>Hypocreales</taxon>
        <taxon>Clavicipitaceae</taxon>
        <taxon>Ustilaginoidea</taxon>
    </lineage>
</organism>
<feature type="region of interest" description="Disordered" evidence="1">
    <location>
        <begin position="21"/>
        <end position="178"/>
    </location>
</feature>
<dbReference type="GeneID" id="66068218"/>
<protein>
    <submittedName>
        <fullName evidence="2">Uncharacterized protein</fullName>
    </submittedName>
</protein>
<evidence type="ECO:0000256" key="1">
    <source>
        <dbReference type="SAM" id="MobiDB-lite"/>
    </source>
</evidence>
<proteinExistence type="predicted"/>
<reference evidence="5" key="2">
    <citation type="journal article" date="2016" name="Genome Announc.">
        <title>Genome sequence of Ustilaginoidea virens IPU010, a rice pathogenic fungus causing false smut.</title>
        <authorList>
            <person name="Kumagai T."/>
            <person name="Ishii T."/>
            <person name="Terai G."/>
            <person name="Umemura M."/>
            <person name="Machida M."/>
            <person name="Asai K."/>
        </authorList>
    </citation>
    <scope>NUCLEOTIDE SEQUENCE [LARGE SCALE GENOMIC DNA]</scope>
    <source>
        <strain evidence="5">IPU010</strain>
    </source>
</reference>
<dbReference type="KEGG" id="uvi:66068218"/>
<feature type="compositionally biased region" description="Low complexity" evidence="1">
    <location>
        <begin position="45"/>
        <end position="64"/>
    </location>
</feature>
<accession>A0A1B5KUV8</accession>
<evidence type="ECO:0000313" key="4">
    <source>
        <dbReference type="Proteomes" id="UP000027002"/>
    </source>
</evidence>
<dbReference type="EMBL" id="CP072758">
    <property type="protein sequence ID" value="QUC23200.1"/>
    <property type="molecule type" value="Genomic_DNA"/>
</dbReference>
<reference evidence="3" key="3">
    <citation type="submission" date="2020-03" db="EMBL/GenBank/DDBJ databases">
        <title>A mixture of massive structural variations and highly conserved coding sequences in Ustilaginoidea virens genome.</title>
        <authorList>
            <person name="Zhang K."/>
            <person name="Zhao Z."/>
            <person name="Zhang Z."/>
            <person name="Li Y."/>
            <person name="Hsiang T."/>
            <person name="Sun W."/>
        </authorList>
    </citation>
    <scope>NUCLEOTIDE SEQUENCE</scope>
    <source>
        <strain evidence="3">UV-8b</strain>
    </source>
</reference>
<dbReference type="Proteomes" id="UP000054053">
    <property type="component" value="Unassembled WGS sequence"/>
</dbReference>
<evidence type="ECO:0000313" key="2">
    <source>
        <dbReference type="EMBL" id="GAO14286.1"/>
    </source>
</evidence>
<feature type="region of interest" description="Disordered" evidence="1">
    <location>
        <begin position="271"/>
        <end position="350"/>
    </location>
</feature>
<feature type="compositionally biased region" description="Polar residues" evidence="1">
    <location>
        <begin position="156"/>
        <end position="166"/>
    </location>
</feature>
<evidence type="ECO:0000313" key="3">
    <source>
        <dbReference type="EMBL" id="QUC23200.1"/>
    </source>
</evidence>
<feature type="compositionally biased region" description="Basic and acidic residues" evidence="1">
    <location>
        <begin position="101"/>
        <end position="146"/>
    </location>
</feature>
<keyword evidence="4" id="KW-1185">Reference proteome</keyword>
<feature type="compositionally biased region" description="Acidic residues" evidence="1">
    <location>
        <begin position="332"/>
        <end position="344"/>
    </location>
</feature>
<feature type="region of interest" description="Disordered" evidence="1">
    <location>
        <begin position="213"/>
        <end position="255"/>
    </location>
</feature>
<feature type="compositionally biased region" description="Basic and acidic residues" evidence="1">
    <location>
        <begin position="225"/>
        <end position="236"/>
    </location>
</feature>
<evidence type="ECO:0000313" key="5">
    <source>
        <dbReference type="Proteomes" id="UP000054053"/>
    </source>
</evidence>
<dbReference type="EMBL" id="BBTG02000016">
    <property type="protein sequence ID" value="GAO14286.1"/>
    <property type="molecule type" value="Genomic_DNA"/>
</dbReference>
<dbReference type="RefSeq" id="XP_043000873.1">
    <property type="nucleotide sequence ID" value="XM_043144938.1"/>
</dbReference>
<sequence>MARMPPHPAALFRYSRSLAQDPNIRPVGNGHQFSYQRVLGPEQLSPRSSSSSSNADAESSLSKSAQSRNVARPPVAESSVDESDSDTNPGDTYDDEDDNGYDDHDDRDDHDRDDCDVGKNDSRNDDKAKDGVDEDKREQDKDEKVHSRLGLRLATESASESMSQADSEAETSRDQPWADSAFSSTLVCDFVIEEIDAMDSGCEGLEILHPTEIESNRSRSRSRHKDFDGGMVRDFKNLNCSNETSDNEDESPAGFDGEMLFHQRQMEMRRNRRVSMSSSFGKRTHSELSDSDDSDAGTLDVNDVGSSARRMPKRLHRVSLMFQDPPAPRIDELDEPDSGEEELASADPLARELPYWTMEVMEMDSA</sequence>
<name>A0A1B5KUV8_USTVR</name>
<dbReference type="AlphaFoldDB" id="A0A1B5KUV8"/>
<dbReference type="OrthoDB" id="4186058at2759"/>